<proteinExistence type="predicted"/>
<gene>
    <name evidence="1" type="ORF">DPEC_G00315650</name>
</gene>
<evidence type="ECO:0000313" key="2">
    <source>
        <dbReference type="Proteomes" id="UP001157502"/>
    </source>
</evidence>
<organism evidence="1 2">
    <name type="scientific">Dallia pectoralis</name>
    <name type="common">Alaska blackfish</name>
    <dbReference type="NCBI Taxonomy" id="75939"/>
    <lineage>
        <taxon>Eukaryota</taxon>
        <taxon>Metazoa</taxon>
        <taxon>Chordata</taxon>
        <taxon>Craniata</taxon>
        <taxon>Vertebrata</taxon>
        <taxon>Euteleostomi</taxon>
        <taxon>Actinopterygii</taxon>
        <taxon>Neopterygii</taxon>
        <taxon>Teleostei</taxon>
        <taxon>Protacanthopterygii</taxon>
        <taxon>Esociformes</taxon>
        <taxon>Umbridae</taxon>
        <taxon>Dallia</taxon>
    </lineage>
</organism>
<accession>A0ACC2FCG9</accession>
<name>A0ACC2FCG9_DALPE</name>
<sequence>MTFLVRILGASVCFFVILGGAEAQAFGEQCLDKFKNGKEDFVLDADDSLKDGATFLSAPKVDRVKDCIRSCCKEPKCNVAFMEKAQDDDDDMVKSCFLFDCLYKQTYVCRFVVRKGYLNYILDSLFESELAPKFIPEEVDHPPKANGGPDRVAQPHESLALNGIESKDDHEIATYRWDLKSGNPSVLFEKSSFKDQVLVSNLVPGVYIFELTVTDSSGQSDQAQVTVLVLTPEQSEHQCLVPKKSGPCRGSFPRWHYNAVSRNCEEFVFGGCKANSNNYLTLKECTTACSGVSVMPHPSGNGSRKFGPGSDSKEVCGVSCESGQFTCSNGCCVDTAWCDQDQNQCSDGSDEQYCKDLRDQFEEILKQRLDEQQVRCTAHPKTGTCRQSFSRWYYNPLHTKCFRFNYGGCDGNRNQFETEEECMNFCKTVKGKDVFESSDGIFDKRETDNQTSILVIVALLCLAIVILLVVLCYCFLKRRNELSSRQRAPVSSPPHYTKVDSDRLVYNTTTKPI</sequence>
<reference evidence="1" key="1">
    <citation type="submission" date="2021-05" db="EMBL/GenBank/DDBJ databases">
        <authorList>
            <person name="Pan Q."/>
            <person name="Jouanno E."/>
            <person name="Zahm M."/>
            <person name="Klopp C."/>
            <person name="Cabau C."/>
            <person name="Louis A."/>
            <person name="Berthelot C."/>
            <person name="Parey E."/>
            <person name="Roest Crollius H."/>
            <person name="Montfort J."/>
            <person name="Robinson-Rechavi M."/>
            <person name="Bouchez O."/>
            <person name="Lampietro C."/>
            <person name="Lopez Roques C."/>
            <person name="Donnadieu C."/>
            <person name="Postlethwait J."/>
            <person name="Bobe J."/>
            <person name="Dillon D."/>
            <person name="Chandos A."/>
            <person name="von Hippel F."/>
            <person name="Guiguen Y."/>
        </authorList>
    </citation>
    <scope>NUCLEOTIDE SEQUENCE</scope>
    <source>
        <strain evidence="1">YG-Jan2019</strain>
    </source>
</reference>
<comment type="caution">
    <text evidence="1">The sequence shown here is derived from an EMBL/GenBank/DDBJ whole genome shotgun (WGS) entry which is preliminary data.</text>
</comment>
<protein>
    <submittedName>
        <fullName evidence="1">Uncharacterized protein</fullName>
    </submittedName>
</protein>
<dbReference type="Proteomes" id="UP001157502">
    <property type="component" value="Chromosome 30"/>
</dbReference>
<dbReference type="EMBL" id="CM055757">
    <property type="protein sequence ID" value="KAJ7989062.1"/>
    <property type="molecule type" value="Genomic_DNA"/>
</dbReference>
<evidence type="ECO:0000313" key="1">
    <source>
        <dbReference type="EMBL" id="KAJ7989062.1"/>
    </source>
</evidence>
<keyword evidence="2" id="KW-1185">Reference proteome</keyword>